<sequence>MAKFLIPAKRFYKIGEVSKIIGEPASTIRFWEKEFPQLKPVKNNKGQRVYSDKEIELLKVIKQKRDSGLTIEGIKRDMKEHKNEIKSHINFKNELKEIKQELENLLEIFKRL</sequence>
<dbReference type="InterPro" id="IPR047057">
    <property type="entry name" value="MerR_fam"/>
</dbReference>
<dbReference type="EMBL" id="AP017470">
    <property type="protein sequence ID" value="BBB31689.1"/>
    <property type="molecule type" value="Genomic_DNA"/>
</dbReference>
<dbReference type="KEGG" id="thyd:TTHT_0035"/>
<organism evidence="3 4">
    <name type="scientific">Thermotomaculum hydrothermale</name>
    <dbReference type="NCBI Taxonomy" id="981385"/>
    <lineage>
        <taxon>Bacteria</taxon>
        <taxon>Pseudomonadati</taxon>
        <taxon>Acidobacteriota</taxon>
        <taxon>Holophagae</taxon>
        <taxon>Thermotomaculales</taxon>
        <taxon>Thermotomaculaceae</taxon>
        <taxon>Thermotomaculum</taxon>
    </lineage>
</organism>
<keyword evidence="4" id="KW-1185">Reference proteome</keyword>
<dbReference type="Gene3D" id="1.10.1660.10">
    <property type="match status" value="1"/>
</dbReference>
<dbReference type="SUPFAM" id="SSF46955">
    <property type="entry name" value="Putative DNA-binding domain"/>
    <property type="match status" value="1"/>
</dbReference>
<accession>A0A7R6PFM4</accession>
<reference evidence="3 4" key="1">
    <citation type="journal article" date="2012" name="Extremophiles">
        <title>Thermotomaculum hydrothermale gen. nov., sp. nov., a novel heterotrophic thermophile within the phylum Acidobacteria from a deep-sea hydrothermal vent chimney in the Southern Okinawa Trough.</title>
        <authorList>
            <person name="Izumi H."/>
            <person name="Nunoura T."/>
            <person name="Miyazaki M."/>
            <person name="Mino S."/>
            <person name="Toki T."/>
            <person name="Takai K."/>
            <person name="Sako Y."/>
            <person name="Sawabe T."/>
            <person name="Nakagawa S."/>
        </authorList>
    </citation>
    <scope>NUCLEOTIDE SEQUENCE [LARGE SCALE GENOMIC DNA]</scope>
    <source>
        <strain evidence="3 4">AC55</strain>
    </source>
</reference>
<dbReference type="PANTHER" id="PTHR30204">
    <property type="entry name" value="REDOX-CYCLING DRUG-SENSING TRANSCRIPTIONAL ACTIVATOR SOXR"/>
    <property type="match status" value="1"/>
</dbReference>
<dbReference type="Proteomes" id="UP000595564">
    <property type="component" value="Chromosome"/>
</dbReference>
<protein>
    <submittedName>
        <fullName evidence="3">MerR family transcriptional regulator</fullName>
    </submittedName>
</protein>
<dbReference type="InterPro" id="IPR009061">
    <property type="entry name" value="DNA-bd_dom_put_sf"/>
</dbReference>
<name>A0A7R6PFM4_9BACT</name>
<dbReference type="RefSeq" id="WP_201328019.1">
    <property type="nucleotide sequence ID" value="NZ_AP017470.1"/>
</dbReference>
<evidence type="ECO:0000313" key="4">
    <source>
        <dbReference type="Proteomes" id="UP000595564"/>
    </source>
</evidence>
<evidence type="ECO:0000256" key="1">
    <source>
        <dbReference type="ARBA" id="ARBA00023125"/>
    </source>
</evidence>
<dbReference type="GO" id="GO:0003677">
    <property type="term" value="F:DNA binding"/>
    <property type="evidence" value="ECO:0007669"/>
    <property type="project" value="UniProtKB-KW"/>
</dbReference>
<dbReference type="Pfam" id="PF13411">
    <property type="entry name" value="MerR_1"/>
    <property type="match status" value="1"/>
</dbReference>
<dbReference type="PROSITE" id="PS50937">
    <property type="entry name" value="HTH_MERR_2"/>
    <property type="match status" value="1"/>
</dbReference>
<feature type="domain" description="HTH merR-type" evidence="2">
    <location>
        <begin position="11"/>
        <end position="80"/>
    </location>
</feature>
<dbReference type="PANTHER" id="PTHR30204:SF15">
    <property type="entry name" value="BLL5018 PROTEIN"/>
    <property type="match status" value="1"/>
</dbReference>
<proteinExistence type="predicted"/>
<gene>
    <name evidence="3" type="ORF">TTHT_0035</name>
</gene>
<evidence type="ECO:0000313" key="3">
    <source>
        <dbReference type="EMBL" id="BBB31689.1"/>
    </source>
</evidence>
<dbReference type="GO" id="GO:0003700">
    <property type="term" value="F:DNA-binding transcription factor activity"/>
    <property type="evidence" value="ECO:0007669"/>
    <property type="project" value="InterPro"/>
</dbReference>
<keyword evidence="1" id="KW-0238">DNA-binding</keyword>
<dbReference type="InterPro" id="IPR000551">
    <property type="entry name" value="MerR-type_HTH_dom"/>
</dbReference>
<dbReference type="AlphaFoldDB" id="A0A7R6PFM4"/>
<dbReference type="SMART" id="SM00422">
    <property type="entry name" value="HTH_MERR"/>
    <property type="match status" value="1"/>
</dbReference>
<evidence type="ECO:0000259" key="2">
    <source>
        <dbReference type="PROSITE" id="PS50937"/>
    </source>
</evidence>